<dbReference type="InterPro" id="IPR058525">
    <property type="entry name" value="DUF8212"/>
</dbReference>
<dbReference type="Proteomes" id="UP001498421">
    <property type="component" value="Unassembled WGS sequence"/>
</dbReference>
<dbReference type="InterPro" id="IPR010730">
    <property type="entry name" value="HET"/>
</dbReference>
<evidence type="ECO:0000259" key="2">
    <source>
        <dbReference type="Pfam" id="PF26640"/>
    </source>
</evidence>
<proteinExistence type="predicted"/>
<keyword evidence="4" id="KW-1185">Reference proteome</keyword>
<sequence>MHPYLEQGAMWLINVETLQMEEFFGDVIPEYAVLSAEQEVSFDDWQRPHIAETEKGYAETEKGYAETKKGYAKILGTCSLASRINDLEYVWVDMACIDKRSSADLSEAINSMFRWYGDSQVCLVHLADVDAPEQLVVASPQDVLTGTAEPAALGWTLQELLAPRHLLFFAKDWSLLGNLQWLVQDVGVATGIPERFLLRELKLQRASIAQRMSWAAGRKTTRAEDMAYCLLGLFNINMPLLYGEGTKAFRRLQAEIIRESYDHSIFAWQGDVDRDAAGDAHYPILAPSVRCFRAHSRIIQAWDHNERGHYTLTNSGLRITLPVLKTVTPGLILAVLNCRWSTGSSKSRVCLALYSTSGDRYTRLASIPVKLASVAGVLPGARQKMYVTSPDNLDMGDISNWAAFAMLRSPTVTDAPDHPPSAFLAFEGGPDQPPPRYLEPRLGWRRLLCPWTRPGLMELCAAGPATYAAILEFTDPETSKKVCVVIGSRPREGGGDNTSRDGESIDVDKAFWFTYMMERGPLPDETFEDIFKRDETDRSKPGQKPGAKPCSEIQFPAWESKMQWIPAGCPMVIIRTDQIFAKARV</sequence>
<evidence type="ECO:0000313" key="3">
    <source>
        <dbReference type="EMBL" id="KAK7429245.1"/>
    </source>
</evidence>
<dbReference type="PANTHER" id="PTHR10622:SF10">
    <property type="entry name" value="HET DOMAIN-CONTAINING PROTEIN"/>
    <property type="match status" value="1"/>
</dbReference>
<reference evidence="3 4" key="1">
    <citation type="journal article" date="2025" name="Microbiol. Resour. Announc.">
        <title>Draft genome sequences for Neonectria magnoliae and Neonectria punicea, canker pathogens of Liriodendron tulipifera and Acer saccharum in West Virginia.</title>
        <authorList>
            <person name="Petronek H.M."/>
            <person name="Kasson M.T."/>
            <person name="Metheny A.M."/>
            <person name="Stauder C.M."/>
            <person name="Lovett B."/>
            <person name="Lynch S.C."/>
            <person name="Garnas J.R."/>
            <person name="Kasson L.R."/>
            <person name="Stajich J.E."/>
        </authorList>
    </citation>
    <scope>NUCLEOTIDE SEQUENCE [LARGE SCALE GENOMIC DNA]</scope>
    <source>
        <strain evidence="3 4">NRRL 64651</strain>
    </source>
</reference>
<gene>
    <name evidence="3" type="ORF">QQZ08_004255</name>
</gene>
<dbReference type="Pfam" id="PF26640">
    <property type="entry name" value="DUF8212"/>
    <property type="match status" value="1"/>
</dbReference>
<name>A0ABR1I8C8_9HYPO</name>
<evidence type="ECO:0000313" key="4">
    <source>
        <dbReference type="Proteomes" id="UP001498421"/>
    </source>
</evidence>
<organism evidence="3 4">
    <name type="scientific">Neonectria magnoliae</name>
    <dbReference type="NCBI Taxonomy" id="2732573"/>
    <lineage>
        <taxon>Eukaryota</taxon>
        <taxon>Fungi</taxon>
        <taxon>Dikarya</taxon>
        <taxon>Ascomycota</taxon>
        <taxon>Pezizomycotina</taxon>
        <taxon>Sordariomycetes</taxon>
        <taxon>Hypocreomycetidae</taxon>
        <taxon>Hypocreales</taxon>
        <taxon>Nectriaceae</taxon>
        <taxon>Neonectria</taxon>
    </lineage>
</organism>
<dbReference type="Pfam" id="PF06985">
    <property type="entry name" value="HET"/>
    <property type="match status" value="1"/>
</dbReference>
<protein>
    <recommendedName>
        <fullName evidence="5">Heterokaryon incompatibility domain-containing protein</fullName>
    </recommendedName>
</protein>
<evidence type="ECO:0000259" key="1">
    <source>
        <dbReference type="Pfam" id="PF06985"/>
    </source>
</evidence>
<dbReference type="EMBL" id="JAZAVK010000031">
    <property type="protein sequence ID" value="KAK7429245.1"/>
    <property type="molecule type" value="Genomic_DNA"/>
</dbReference>
<accession>A0ABR1I8C8</accession>
<feature type="domain" description="Heterokaryon incompatibility" evidence="1">
    <location>
        <begin position="83"/>
        <end position="138"/>
    </location>
</feature>
<comment type="caution">
    <text evidence="3">The sequence shown here is derived from an EMBL/GenBank/DDBJ whole genome shotgun (WGS) entry which is preliminary data.</text>
</comment>
<evidence type="ECO:0008006" key="5">
    <source>
        <dbReference type="Google" id="ProtNLM"/>
    </source>
</evidence>
<dbReference type="PANTHER" id="PTHR10622">
    <property type="entry name" value="HET DOMAIN-CONTAINING PROTEIN"/>
    <property type="match status" value="1"/>
</dbReference>
<feature type="domain" description="DUF8212" evidence="2">
    <location>
        <begin position="247"/>
        <end position="275"/>
    </location>
</feature>